<keyword evidence="3" id="KW-0808">Transferase</keyword>
<dbReference type="Gene3D" id="3.90.1300.10">
    <property type="entry name" value="Amidase signature (AS) domain"/>
    <property type="match status" value="1"/>
</dbReference>
<organism evidence="3 4">
    <name type="scientific">Falsiroseomonas stagni DSM 19981</name>
    <dbReference type="NCBI Taxonomy" id="1123062"/>
    <lineage>
        <taxon>Bacteria</taxon>
        <taxon>Pseudomonadati</taxon>
        <taxon>Pseudomonadota</taxon>
        <taxon>Alphaproteobacteria</taxon>
        <taxon>Acetobacterales</taxon>
        <taxon>Roseomonadaceae</taxon>
        <taxon>Falsiroseomonas</taxon>
    </lineage>
</organism>
<evidence type="ECO:0000259" key="2">
    <source>
        <dbReference type="Pfam" id="PF01425"/>
    </source>
</evidence>
<name>A0A1I3ZQI9_9PROT</name>
<dbReference type="SUPFAM" id="SSF75304">
    <property type="entry name" value="Amidase signature (AS) enzymes"/>
    <property type="match status" value="1"/>
</dbReference>
<dbReference type="EMBL" id="FOSQ01000002">
    <property type="protein sequence ID" value="SFK45941.1"/>
    <property type="molecule type" value="Genomic_DNA"/>
</dbReference>
<dbReference type="InterPro" id="IPR036928">
    <property type="entry name" value="AS_sf"/>
</dbReference>
<dbReference type="STRING" id="1123062.SAMN02745775_102636"/>
<dbReference type="InterPro" id="IPR023631">
    <property type="entry name" value="Amidase_dom"/>
</dbReference>
<dbReference type="PANTHER" id="PTHR11895:SF151">
    <property type="entry name" value="GLUTAMYL-TRNA(GLN) AMIDOTRANSFERASE SUBUNIT A"/>
    <property type="match status" value="1"/>
</dbReference>
<protein>
    <submittedName>
        <fullName evidence="3">Asp-tRNAAsn/Glu-tRNAGln amidotransferase A subunit</fullName>
    </submittedName>
</protein>
<dbReference type="GO" id="GO:0016740">
    <property type="term" value="F:transferase activity"/>
    <property type="evidence" value="ECO:0007669"/>
    <property type="project" value="UniProtKB-KW"/>
</dbReference>
<dbReference type="InterPro" id="IPR000120">
    <property type="entry name" value="Amidase"/>
</dbReference>
<feature type="region of interest" description="Disordered" evidence="1">
    <location>
        <begin position="127"/>
        <end position="152"/>
    </location>
</feature>
<dbReference type="Pfam" id="PF01425">
    <property type="entry name" value="Amidase"/>
    <property type="match status" value="1"/>
</dbReference>
<dbReference type="AlphaFoldDB" id="A0A1I3ZQI9"/>
<dbReference type="PANTHER" id="PTHR11895">
    <property type="entry name" value="TRANSAMIDASE"/>
    <property type="match status" value="1"/>
</dbReference>
<dbReference type="Proteomes" id="UP000199473">
    <property type="component" value="Unassembled WGS sequence"/>
</dbReference>
<evidence type="ECO:0000313" key="3">
    <source>
        <dbReference type="EMBL" id="SFK45941.1"/>
    </source>
</evidence>
<dbReference type="OrthoDB" id="9777859at2"/>
<accession>A0A1I3ZQI9</accession>
<reference evidence="3 4" key="1">
    <citation type="submission" date="2016-10" db="EMBL/GenBank/DDBJ databases">
        <authorList>
            <person name="de Groot N.N."/>
        </authorList>
    </citation>
    <scope>NUCLEOTIDE SEQUENCE [LARGE SCALE GENOMIC DNA]</scope>
    <source>
        <strain evidence="3 4">DSM 19981</strain>
    </source>
</reference>
<evidence type="ECO:0000313" key="4">
    <source>
        <dbReference type="Proteomes" id="UP000199473"/>
    </source>
</evidence>
<proteinExistence type="predicted"/>
<evidence type="ECO:0000256" key="1">
    <source>
        <dbReference type="SAM" id="MobiDB-lite"/>
    </source>
</evidence>
<gene>
    <name evidence="3" type="ORF">SAMN02745775_102636</name>
</gene>
<feature type="domain" description="Amidase" evidence="2">
    <location>
        <begin position="29"/>
        <end position="418"/>
    </location>
</feature>
<sequence>MTITADPATLTASSAADAIVAGALTAEALTRACLDRIAARDADVAAWAFLDPDLALAQARAADRVPPRGPLHGVPVALKDIIETFDMPTQCNSPIHAGRRTYADSAVAALIRAAGGTILGKSVTTEFANRHPGPTRNPLDPTRTPGGSSSGSAAAVADFQVPLALGTQTSGSMIRPAAFCGLWGYKPSFGEVSRVGVFQQSGTLDTVGLCARALEDVQRLRAVLTRIPYENVAPLDRAPRLALCRTPEWDEATPAAQQVLEEAARRCEAAGATITDLLLPSPIFDGWLKVHKRVANFEGARNFGFERHGHRHLISKALGEGRIRDGETTPVSAYVDAQRRAEAMRLWAEDTLPAFDAVLTLAAAGEAPVGLSGTGSATFNSLWTLLYTPCLTMPFGRGPAGMPLGLQLVSPRHEDERLFATAGWVAAALAD</sequence>
<dbReference type="RefSeq" id="WP_092958875.1">
    <property type="nucleotide sequence ID" value="NZ_FOSQ01000002.1"/>
</dbReference>
<keyword evidence="4" id="KW-1185">Reference proteome</keyword>